<evidence type="ECO:0000313" key="3">
    <source>
        <dbReference type="Proteomes" id="UP000789405"/>
    </source>
</evidence>
<dbReference type="AlphaFoldDB" id="A0A9N9G283"/>
<dbReference type="Proteomes" id="UP000789405">
    <property type="component" value="Unassembled WGS sequence"/>
</dbReference>
<feature type="region of interest" description="Disordered" evidence="1">
    <location>
        <begin position="490"/>
        <end position="516"/>
    </location>
</feature>
<dbReference type="OrthoDB" id="2417544at2759"/>
<evidence type="ECO:0000313" key="2">
    <source>
        <dbReference type="EMBL" id="CAG8572338.1"/>
    </source>
</evidence>
<gene>
    <name evidence="2" type="ORF">DERYTH_LOCUS6269</name>
</gene>
<dbReference type="EMBL" id="CAJVPY010002799">
    <property type="protein sequence ID" value="CAG8572338.1"/>
    <property type="molecule type" value="Genomic_DNA"/>
</dbReference>
<evidence type="ECO:0000256" key="1">
    <source>
        <dbReference type="SAM" id="MobiDB-lite"/>
    </source>
</evidence>
<feature type="compositionally biased region" description="Gly residues" evidence="1">
    <location>
        <begin position="499"/>
        <end position="512"/>
    </location>
</feature>
<reference evidence="2" key="1">
    <citation type="submission" date="2021-06" db="EMBL/GenBank/DDBJ databases">
        <authorList>
            <person name="Kallberg Y."/>
            <person name="Tangrot J."/>
            <person name="Rosling A."/>
        </authorList>
    </citation>
    <scope>NUCLEOTIDE SEQUENCE</scope>
    <source>
        <strain evidence="2">MA453B</strain>
    </source>
</reference>
<comment type="caution">
    <text evidence="2">The sequence shown here is derived from an EMBL/GenBank/DDBJ whole genome shotgun (WGS) entry which is preliminary data.</text>
</comment>
<accession>A0A9N9G283</accession>
<sequence length="658" mass="73866">MSSTNQPNIEEMEPRILQNIKKIDAKNSQQDSAIIIIGETREGKTTLFNYLVGNFLLSKENIDEGGFEIYNGVKTYVEDSSNNINITKNYIGDSSNNIIINNRSISQTSLPLNQENIGIVLRHKQNEAFKPYPTSGRGQGNLSLSQRELFNFLSSDRSQIAFFNAPREEGLIPDTDKFEILDCLEKISYIENLETSFSPGPSAELYIKNLINMFYKDVEEFMSKKFYFAFLNYVENLIDSHNDTVKKLRKSLNEFIAKVNTNISNTENSQQFEDKLRQVLSIIQLLRRDDLKDELQKKISQLSFIELVKTESIAIQGNTSSWYHLIPELINAIKSLTSKPKINSEGQLLTFEGTIIGTEDVAKSISHTTDYKEINVYSLNTIFIDKDIKAPGAFLTFISPQLRVVGKRTINLKGKAGPLHNPRKAEDGTNKIINKQDTYDIINENDTKNEINEEAGNEIITDIKIEGIINEDTNRKDVCDRINSKKASLEMHGKDDLSGGDGGKGQDGGDGAKGQVDDYSKVKEMVDSRSESSLVLQENVSRFLLNNKYEETYVAYDPGQEGGNGGRGGVGGNIGRHGTIHLKFDNLLKNPKNPIIKKYSRKGKNGEGGLPGSGGENAKYHGVYLNEKLFSAFKRLLREYTDSTTKTDSKKLDGYRKE</sequence>
<name>A0A9N9G283_9GLOM</name>
<organism evidence="2 3">
    <name type="scientific">Dentiscutata erythropus</name>
    <dbReference type="NCBI Taxonomy" id="1348616"/>
    <lineage>
        <taxon>Eukaryota</taxon>
        <taxon>Fungi</taxon>
        <taxon>Fungi incertae sedis</taxon>
        <taxon>Mucoromycota</taxon>
        <taxon>Glomeromycotina</taxon>
        <taxon>Glomeromycetes</taxon>
        <taxon>Diversisporales</taxon>
        <taxon>Gigasporaceae</taxon>
        <taxon>Dentiscutata</taxon>
    </lineage>
</organism>
<protein>
    <submittedName>
        <fullName evidence="2">19880_t:CDS:1</fullName>
    </submittedName>
</protein>
<proteinExistence type="predicted"/>
<keyword evidence="3" id="KW-1185">Reference proteome</keyword>